<name>A0A1X2ZN78_BIFAD</name>
<dbReference type="Proteomes" id="UP000193905">
    <property type="component" value="Unassembled WGS sequence"/>
</dbReference>
<keyword evidence="1" id="KW-0812">Transmembrane</keyword>
<accession>A0A1X2ZN78</accession>
<dbReference type="Gene3D" id="2.60.40.230">
    <property type="entry name" value="Neocarzinostatin-like"/>
    <property type="match status" value="1"/>
</dbReference>
<dbReference type="EMBL" id="LNKH01000010">
    <property type="protein sequence ID" value="OSG95890.1"/>
    <property type="molecule type" value="Genomic_DNA"/>
</dbReference>
<sequence>MKKKIVAILATIAAVFGFGFAANSAMAVDQYGATGTVSGNVATFTFTGLTPGQYYVVSYDDTTVENVTLTATKYSKAAKAHDDGTLTATYTFKKGFAGTISSQIFASDAEGHHTGAALASASVTVAATGTGAADAAANGSAQTASTGAAIAPYAVAVVLLAAAGISLVAVRKSSAR</sequence>
<proteinExistence type="predicted"/>
<evidence type="ECO:0000256" key="2">
    <source>
        <dbReference type="SAM" id="SignalP"/>
    </source>
</evidence>
<evidence type="ECO:0000313" key="3">
    <source>
        <dbReference type="EMBL" id="OSG95890.1"/>
    </source>
</evidence>
<dbReference type="AlphaFoldDB" id="A0A1X2ZN78"/>
<evidence type="ECO:0000313" key="4">
    <source>
        <dbReference type="Proteomes" id="UP000193905"/>
    </source>
</evidence>
<dbReference type="RefSeq" id="WP_085381118.1">
    <property type="nucleotide sequence ID" value="NZ_JBKOHP010000008.1"/>
</dbReference>
<keyword evidence="2" id="KW-0732">Signal</keyword>
<organism evidence="3 4">
    <name type="scientific">Bifidobacterium adolescentis</name>
    <dbReference type="NCBI Taxonomy" id="1680"/>
    <lineage>
        <taxon>Bacteria</taxon>
        <taxon>Bacillati</taxon>
        <taxon>Actinomycetota</taxon>
        <taxon>Actinomycetes</taxon>
        <taxon>Bifidobacteriales</taxon>
        <taxon>Bifidobacteriaceae</taxon>
        <taxon>Bifidobacterium</taxon>
    </lineage>
</organism>
<feature type="signal peptide" evidence="2">
    <location>
        <begin position="1"/>
        <end position="21"/>
    </location>
</feature>
<feature type="chain" id="PRO_5038486518" evidence="2">
    <location>
        <begin position="22"/>
        <end position="176"/>
    </location>
</feature>
<keyword evidence="1" id="KW-0472">Membrane</keyword>
<feature type="transmembrane region" description="Helical" evidence="1">
    <location>
        <begin position="150"/>
        <end position="170"/>
    </location>
</feature>
<evidence type="ECO:0000256" key="1">
    <source>
        <dbReference type="SAM" id="Phobius"/>
    </source>
</evidence>
<reference evidence="3 4" key="1">
    <citation type="journal article" date="2016" name="Sci. Rep.">
        <title>Evaluation of genetic diversity among strains of the human gut commensal Bifidobacterium adolescentis.</title>
        <authorList>
            <person name="Duranti S."/>
            <person name="Milani C."/>
            <person name="Lugli G.A."/>
            <person name="Mancabelli L."/>
            <person name="Turroni F."/>
            <person name="Ferrario C."/>
            <person name="Mangifesta M."/>
            <person name="Viappiani A."/>
            <person name="Sanchez B."/>
            <person name="Margolles A."/>
            <person name="van Sinderen D."/>
            <person name="Ventura M."/>
        </authorList>
    </citation>
    <scope>NUCLEOTIDE SEQUENCE [LARGE SCALE GENOMIC DNA]</scope>
    <source>
        <strain evidence="3 4">AL46-2</strain>
    </source>
</reference>
<protein>
    <submittedName>
        <fullName evidence="3">Uncharacterized protein</fullName>
    </submittedName>
</protein>
<gene>
    <name evidence="3" type="ORF">AL0462_1488</name>
</gene>
<comment type="caution">
    <text evidence="3">The sequence shown here is derived from an EMBL/GenBank/DDBJ whole genome shotgun (WGS) entry which is preliminary data.</text>
</comment>
<keyword evidence="1" id="KW-1133">Transmembrane helix</keyword>